<dbReference type="RefSeq" id="WP_311339434.1">
    <property type="nucleotide sequence ID" value="NZ_JAVRHS010000001.1"/>
</dbReference>
<comment type="caution">
    <text evidence="3">The sequence shown here is derived from an EMBL/GenBank/DDBJ whole genome shotgun (WGS) entry which is preliminary data.</text>
</comment>
<feature type="chain" id="PRO_5047219135" evidence="2">
    <location>
        <begin position="25"/>
        <end position="204"/>
    </location>
</feature>
<evidence type="ECO:0000256" key="1">
    <source>
        <dbReference type="SAM" id="MobiDB-lite"/>
    </source>
</evidence>
<evidence type="ECO:0000313" key="4">
    <source>
        <dbReference type="Proteomes" id="UP001259803"/>
    </source>
</evidence>
<sequence length="204" mass="22058">MRHFCRSAPLIAGVLLTAALPAAAQDMQNDDVSAEDIATQPLRDFNLHNDDIPPLLIDVAADPYSAQGLNRCVDIERAVVDLDLYLGPDIDMPAVRKSDMQNGANMAGNVAKSLLGGFIPFRGVVREVSGANSEQKRFERIVGAALIRRGFLKGLGLARGCDWPARPAAEGHVFDPVAHRSRELQRNNSPAPIADKNKPARSDD</sequence>
<keyword evidence="4" id="KW-1185">Reference proteome</keyword>
<name>A0ABU2ZET5_9SPHN</name>
<dbReference type="Proteomes" id="UP001259803">
    <property type="component" value="Unassembled WGS sequence"/>
</dbReference>
<protein>
    <submittedName>
        <fullName evidence="3">Uncharacterized protein</fullName>
    </submittedName>
</protein>
<dbReference type="EMBL" id="JAVRHS010000001">
    <property type="protein sequence ID" value="MDT0574876.1"/>
    <property type="molecule type" value="Genomic_DNA"/>
</dbReference>
<proteinExistence type="predicted"/>
<feature type="region of interest" description="Disordered" evidence="1">
    <location>
        <begin position="179"/>
        <end position="204"/>
    </location>
</feature>
<accession>A0ABU2ZET5</accession>
<feature type="compositionally biased region" description="Basic and acidic residues" evidence="1">
    <location>
        <begin position="195"/>
        <end position="204"/>
    </location>
</feature>
<gene>
    <name evidence="3" type="ORF">RM533_01610</name>
</gene>
<reference evidence="3 4" key="1">
    <citation type="submission" date="2023-09" db="EMBL/GenBank/DDBJ databases">
        <authorList>
            <person name="Rey-Velasco X."/>
        </authorList>
    </citation>
    <scope>NUCLEOTIDE SEQUENCE [LARGE SCALE GENOMIC DNA]</scope>
    <source>
        <strain evidence="3 4">F390</strain>
    </source>
</reference>
<keyword evidence="2" id="KW-0732">Signal</keyword>
<organism evidence="3 4">
    <name type="scientific">Croceicoccus esteveae</name>
    <dbReference type="NCBI Taxonomy" id="3075597"/>
    <lineage>
        <taxon>Bacteria</taxon>
        <taxon>Pseudomonadati</taxon>
        <taxon>Pseudomonadota</taxon>
        <taxon>Alphaproteobacteria</taxon>
        <taxon>Sphingomonadales</taxon>
        <taxon>Erythrobacteraceae</taxon>
        <taxon>Croceicoccus</taxon>
    </lineage>
</organism>
<evidence type="ECO:0000313" key="3">
    <source>
        <dbReference type="EMBL" id="MDT0574876.1"/>
    </source>
</evidence>
<evidence type="ECO:0000256" key="2">
    <source>
        <dbReference type="SAM" id="SignalP"/>
    </source>
</evidence>
<feature type="signal peptide" evidence="2">
    <location>
        <begin position="1"/>
        <end position="24"/>
    </location>
</feature>